<organism evidence="2 3">
    <name type="scientific">Paenibacillus marchantiophytorum</name>
    <dbReference type="NCBI Taxonomy" id="1619310"/>
    <lineage>
        <taxon>Bacteria</taxon>
        <taxon>Bacillati</taxon>
        <taxon>Bacillota</taxon>
        <taxon>Bacilli</taxon>
        <taxon>Bacillales</taxon>
        <taxon>Paenibacillaceae</taxon>
        <taxon>Paenibacillus</taxon>
    </lineage>
</organism>
<proteinExistence type="predicted"/>
<evidence type="ECO:0000259" key="1">
    <source>
        <dbReference type="Pfam" id="PF13625"/>
    </source>
</evidence>
<evidence type="ECO:0000313" key="2">
    <source>
        <dbReference type="EMBL" id="GGA08729.1"/>
    </source>
</evidence>
<evidence type="ECO:0000313" key="3">
    <source>
        <dbReference type="Proteomes" id="UP000615455"/>
    </source>
</evidence>
<keyword evidence="3" id="KW-1185">Reference proteome</keyword>
<sequence length="665" mass="75203">MPPALKELIMSQPWCASFNSQGIALPELLTGATYLNTLAEHLSSDERRTLRLIISAFGCEPFTREALDKQAVVRMAGAQVAVGLIGLRRLGVVAAFRKAWGEQLLVLPEDAFAAWQQLLFPAVQLRANSETEPQMELLGPDAELEQADLQAHPRGLSQQLFHFLAACSQQAALPLTNKGTLHKKQLLKLTQHVKLPPDILRSAGLSYAFREIYDDRAALMLELAIQLGCLASDGNHYLFQKDATLSWLQGRYKHQQKRLYLIWRQLMTPAPVWLQHTLALMERAEIKQWCEIDALIQGVRSICTQSAQIKDSSSLREAIFSLWLNPLRLFGFVEIGSDQDDELWFRWLLPPSAEAAREGSGEEVPLNSGATDKVPSMYVQPDFELLLPPDVPLRTEWTIAALAELRTTELVRTYHLTKESVFRAWELGIDGEEIVRILETYAYHEVPAPISVTLRQWADQVGKLYLEEVTLLRCRSSDVADALMRNEKCASFLGQRIGESDFIADAKHLPLLTKCLEQMGFNPKSSRKDASSDVSLSESISDLRTNGLCYSKDVILLYDMDAHIPQQGDVYPDMQGIPASWLQDFGAYHSSTRKDIIRKAIEWKSVIQLRKEGQSRVIIPRHLREERTGWIMEGLEEYQEIALTGEDWEEMKLILPGINDEGVYR</sequence>
<reference evidence="3" key="1">
    <citation type="journal article" date="2019" name="Int. J. Syst. Evol. Microbiol.">
        <title>The Global Catalogue of Microorganisms (GCM) 10K type strain sequencing project: providing services to taxonomists for standard genome sequencing and annotation.</title>
        <authorList>
            <consortium name="The Broad Institute Genomics Platform"/>
            <consortium name="The Broad Institute Genome Sequencing Center for Infectious Disease"/>
            <person name="Wu L."/>
            <person name="Ma J."/>
        </authorList>
    </citation>
    <scope>NUCLEOTIDE SEQUENCE [LARGE SCALE GENOMIC DNA]</scope>
    <source>
        <strain evidence="3">CGMCC 1.15043</strain>
    </source>
</reference>
<dbReference type="InterPro" id="IPR032830">
    <property type="entry name" value="XPB/Ssl2_N"/>
</dbReference>
<dbReference type="Proteomes" id="UP000615455">
    <property type="component" value="Unassembled WGS sequence"/>
</dbReference>
<feature type="domain" description="Helicase XPB/Ssl2 N-terminal" evidence="1">
    <location>
        <begin position="378"/>
        <end position="497"/>
    </location>
</feature>
<name>A0ABQ1FFV6_9BACL</name>
<accession>A0ABQ1FFV6</accession>
<protein>
    <recommendedName>
        <fullName evidence="1">Helicase XPB/Ssl2 N-terminal domain-containing protein</fullName>
    </recommendedName>
</protein>
<comment type="caution">
    <text evidence="2">The sequence shown here is derived from an EMBL/GenBank/DDBJ whole genome shotgun (WGS) entry which is preliminary data.</text>
</comment>
<dbReference type="Pfam" id="PF13625">
    <property type="entry name" value="Helicase_C_3"/>
    <property type="match status" value="1"/>
</dbReference>
<dbReference type="EMBL" id="BMHE01000055">
    <property type="protein sequence ID" value="GGA08729.1"/>
    <property type="molecule type" value="Genomic_DNA"/>
</dbReference>
<gene>
    <name evidence="2" type="ORF">GCM10008018_63020</name>
</gene>